<dbReference type="OrthoDB" id="9768329at2"/>
<keyword evidence="4 7" id="KW-0812">Transmembrane</keyword>
<sequence length="545" mass="57330">MNALILQLPILPIILPLLTGALMLLVRDSWRRTRIVLPLLSLLLQVASALALLAMANGALPAYWPHGIAVYELGAWKAPFGIVLVADRLSAVMLSLSAILALASLVYSLARWDHMGAHFHPLFQFLLMGLNGAFLTGDLFNLFVFFEVLLAASYGLVLHGSGTSRVRAGLHYIAINLAGSLVFLIGAALIYGSAGTLNMADLAARLPSLAGGERTLLNAGCAILGVAFLLKAGAWPLNFWLTNAYGSAAAPVAAVFSIMTKVGVYALLRLTMLFSAAGGPAPFNGPWLFWIGLATLLFGSMAMLNEQKPQRLVSYCVIVSAGTLLAGFGIGGPTMTGATLYYLVSSVLATGAFFMLCEMIERSQSYGANVLAITMESFGVEDPVFSDRPDDVVGVIIPAAMAFLGFGFACCALLVTGMPPLSGFVAKFWMLSAALEMTPGKAPPVLSWVLLVAVLGSGLAGIIALARMGSRLFWGTQERSKPRLRVIEAGPVALLLLLSVLLALVADPAVRYLQATGEMLYAPQTYIHAVLPSASAGMPGTGGAP</sequence>
<feature type="transmembrane region" description="Helical" evidence="8">
    <location>
        <begin position="140"/>
        <end position="158"/>
    </location>
</feature>
<keyword evidence="3" id="KW-1003">Cell membrane</keyword>
<dbReference type="GO" id="GO:0042773">
    <property type="term" value="P:ATP synthesis coupled electron transport"/>
    <property type="evidence" value="ECO:0007669"/>
    <property type="project" value="InterPro"/>
</dbReference>
<feature type="transmembrane region" description="Helical" evidence="8">
    <location>
        <begin position="244"/>
        <end position="267"/>
    </location>
</feature>
<protein>
    <submittedName>
        <fullName evidence="10">Multisubunit potassium/proton antiporter PhaD subunit</fullName>
    </submittedName>
</protein>
<comment type="subcellular location">
    <subcellularLocation>
        <location evidence="1">Cell membrane</location>
        <topology evidence="1">Multi-pass membrane protein</topology>
    </subcellularLocation>
    <subcellularLocation>
        <location evidence="7">Membrane</location>
        <topology evidence="7">Multi-pass membrane protein</topology>
    </subcellularLocation>
</comment>
<feature type="transmembrane region" description="Helical" evidence="8">
    <location>
        <begin position="35"/>
        <end position="56"/>
    </location>
</feature>
<name>A0A4R3HUX1_PAULE</name>
<dbReference type="Pfam" id="PF00361">
    <property type="entry name" value="Proton_antipo_M"/>
    <property type="match status" value="1"/>
</dbReference>
<comment type="caution">
    <text evidence="10">The sequence shown here is derived from an EMBL/GenBank/DDBJ whole genome shotgun (WGS) entry which is preliminary data.</text>
</comment>
<evidence type="ECO:0000256" key="1">
    <source>
        <dbReference type="ARBA" id="ARBA00004651"/>
    </source>
</evidence>
<dbReference type="GO" id="GO:0005886">
    <property type="term" value="C:plasma membrane"/>
    <property type="evidence" value="ECO:0007669"/>
    <property type="project" value="UniProtKB-SubCell"/>
</dbReference>
<feature type="transmembrane region" description="Helical" evidence="8">
    <location>
        <begin position="89"/>
        <end position="110"/>
    </location>
</feature>
<dbReference type="GO" id="GO:0008137">
    <property type="term" value="F:NADH dehydrogenase (ubiquinone) activity"/>
    <property type="evidence" value="ECO:0007669"/>
    <property type="project" value="InterPro"/>
</dbReference>
<dbReference type="RefSeq" id="WP_132258884.1">
    <property type="nucleotide sequence ID" value="NZ_SLZQ01000006.1"/>
</dbReference>
<keyword evidence="11" id="KW-1185">Reference proteome</keyword>
<dbReference type="NCBIfam" id="NF009309">
    <property type="entry name" value="PRK12666.1"/>
    <property type="match status" value="1"/>
</dbReference>
<dbReference type="PANTHER" id="PTHR42703:SF1">
    <property type="entry name" value="NA(+)_H(+) ANTIPORTER SUBUNIT D1"/>
    <property type="match status" value="1"/>
</dbReference>
<feature type="domain" description="NADH:quinone oxidoreductase/Mrp antiporter transmembrane" evidence="9">
    <location>
        <begin position="137"/>
        <end position="364"/>
    </location>
</feature>
<gene>
    <name evidence="10" type="ORF">EDC30_10674</name>
</gene>
<evidence type="ECO:0000313" key="11">
    <source>
        <dbReference type="Proteomes" id="UP000295382"/>
    </source>
</evidence>
<feature type="transmembrane region" description="Helical" evidence="8">
    <location>
        <begin position="214"/>
        <end position="232"/>
    </location>
</feature>
<accession>A0A4R3HUX1</accession>
<dbReference type="InterPro" id="IPR001750">
    <property type="entry name" value="ND/Mrp_TM"/>
</dbReference>
<dbReference type="EMBL" id="SLZQ01000006">
    <property type="protein sequence ID" value="TCS36534.1"/>
    <property type="molecule type" value="Genomic_DNA"/>
</dbReference>
<evidence type="ECO:0000256" key="7">
    <source>
        <dbReference type="RuleBase" id="RU000320"/>
    </source>
</evidence>
<keyword evidence="5 8" id="KW-1133">Transmembrane helix</keyword>
<evidence type="ECO:0000256" key="5">
    <source>
        <dbReference type="ARBA" id="ARBA00022989"/>
    </source>
</evidence>
<evidence type="ECO:0000256" key="8">
    <source>
        <dbReference type="SAM" id="Phobius"/>
    </source>
</evidence>
<feature type="transmembrane region" description="Helical" evidence="8">
    <location>
        <begin position="287"/>
        <end position="305"/>
    </location>
</feature>
<evidence type="ECO:0000256" key="3">
    <source>
        <dbReference type="ARBA" id="ARBA00022475"/>
    </source>
</evidence>
<proteinExistence type="inferred from homology"/>
<feature type="transmembrane region" description="Helical" evidence="8">
    <location>
        <begin position="170"/>
        <end position="194"/>
    </location>
</feature>
<organism evidence="10 11">
    <name type="scientific">Paucimonas lemoignei</name>
    <name type="common">Pseudomonas lemoignei</name>
    <dbReference type="NCBI Taxonomy" id="29443"/>
    <lineage>
        <taxon>Bacteria</taxon>
        <taxon>Pseudomonadati</taxon>
        <taxon>Pseudomonadota</taxon>
        <taxon>Betaproteobacteria</taxon>
        <taxon>Burkholderiales</taxon>
        <taxon>Burkholderiaceae</taxon>
        <taxon>Paucimonas</taxon>
    </lineage>
</organism>
<evidence type="ECO:0000256" key="2">
    <source>
        <dbReference type="ARBA" id="ARBA00005346"/>
    </source>
</evidence>
<feature type="transmembrane region" description="Helical" evidence="8">
    <location>
        <begin position="6"/>
        <end position="26"/>
    </location>
</feature>
<dbReference type="PANTHER" id="PTHR42703">
    <property type="entry name" value="NADH DEHYDROGENASE"/>
    <property type="match status" value="1"/>
</dbReference>
<feature type="transmembrane region" description="Helical" evidence="8">
    <location>
        <begin position="312"/>
        <end position="332"/>
    </location>
</feature>
<dbReference type="PRINTS" id="PR01437">
    <property type="entry name" value="NUOXDRDTASE4"/>
</dbReference>
<keyword evidence="6 8" id="KW-0472">Membrane</keyword>
<dbReference type="Proteomes" id="UP000295382">
    <property type="component" value="Unassembled WGS sequence"/>
</dbReference>
<feature type="transmembrane region" description="Helical" evidence="8">
    <location>
        <begin position="486"/>
        <end position="506"/>
    </location>
</feature>
<comment type="similarity">
    <text evidence="2">Belongs to the CPA3 antiporters (TC 2.A.63) subunit D family.</text>
</comment>
<dbReference type="AlphaFoldDB" id="A0A4R3HUX1"/>
<feature type="transmembrane region" description="Helical" evidence="8">
    <location>
        <begin position="445"/>
        <end position="466"/>
    </location>
</feature>
<reference evidence="10 11" key="1">
    <citation type="submission" date="2019-03" db="EMBL/GenBank/DDBJ databases">
        <title>Genomic Encyclopedia of Type Strains, Phase IV (KMG-IV): sequencing the most valuable type-strain genomes for metagenomic binning, comparative biology and taxonomic classification.</title>
        <authorList>
            <person name="Goeker M."/>
        </authorList>
    </citation>
    <scope>NUCLEOTIDE SEQUENCE [LARGE SCALE GENOMIC DNA]</scope>
    <source>
        <strain evidence="10 11">DSM 7445</strain>
    </source>
</reference>
<evidence type="ECO:0000256" key="4">
    <source>
        <dbReference type="ARBA" id="ARBA00022692"/>
    </source>
</evidence>
<dbReference type="InterPro" id="IPR050586">
    <property type="entry name" value="CPA3_Na-H_Antiporter_D"/>
</dbReference>
<evidence type="ECO:0000313" key="10">
    <source>
        <dbReference type="EMBL" id="TCS36534.1"/>
    </source>
</evidence>
<evidence type="ECO:0000256" key="6">
    <source>
        <dbReference type="ARBA" id="ARBA00023136"/>
    </source>
</evidence>
<feature type="transmembrane region" description="Helical" evidence="8">
    <location>
        <begin position="338"/>
        <end position="357"/>
    </location>
</feature>
<evidence type="ECO:0000259" key="9">
    <source>
        <dbReference type="Pfam" id="PF00361"/>
    </source>
</evidence>
<feature type="transmembrane region" description="Helical" evidence="8">
    <location>
        <begin position="392"/>
        <end position="415"/>
    </location>
</feature>
<dbReference type="InterPro" id="IPR003918">
    <property type="entry name" value="NADH_UbQ_OxRdtase"/>
</dbReference>